<evidence type="ECO:0000256" key="2">
    <source>
        <dbReference type="SAM" id="Phobius"/>
    </source>
</evidence>
<keyword evidence="2" id="KW-0472">Membrane</keyword>
<reference evidence="3" key="2">
    <citation type="submission" date="2019-06" db="EMBL/GenBank/DDBJ databases">
        <title>Genomics analysis of Aphanomyces spp. identifies a new class of oomycete effector associated with host adaptation.</title>
        <authorList>
            <person name="Gaulin E."/>
        </authorList>
    </citation>
    <scope>NUCLEOTIDE SEQUENCE</scope>
    <source>
        <strain evidence="3">CBS 578.67</strain>
    </source>
</reference>
<dbReference type="EMBL" id="VJMH01001635">
    <property type="protein sequence ID" value="KAF0711364.1"/>
    <property type="molecule type" value="Genomic_DNA"/>
</dbReference>
<dbReference type="Proteomes" id="UP000332933">
    <property type="component" value="Unassembled WGS sequence"/>
</dbReference>
<evidence type="ECO:0000313" key="4">
    <source>
        <dbReference type="EMBL" id="KAF0711364.1"/>
    </source>
</evidence>
<dbReference type="EMBL" id="CAADRA010004004">
    <property type="protein sequence ID" value="VFT84335.1"/>
    <property type="molecule type" value="Genomic_DNA"/>
</dbReference>
<dbReference type="EMBL" id="VJMH01003992">
    <property type="protein sequence ID" value="KAF0704140.1"/>
    <property type="molecule type" value="Genomic_DNA"/>
</dbReference>
<evidence type="ECO:0000313" key="6">
    <source>
        <dbReference type="EMBL" id="VFT84335.1"/>
    </source>
</evidence>
<name>A0A485KIB5_9STRA</name>
<sequence length="88" mass="8368">MGGGFGSNNPMAGMAGPLGNEAANATTAQPNVTATNFTTSVPVVTSIVTTTPATTGAARSSHAGVLHPLASGGLSVLLAVATAAVMMA</sequence>
<gene>
    <name evidence="6" type="primary">Aste57867_7422</name>
    <name evidence="5" type="synonym">Aste57867_5311</name>
    <name evidence="4" type="ORF">As57867_005298</name>
    <name evidence="3" type="ORF">As57867_007396</name>
    <name evidence="5" type="ORF">ASTE57867_5311</name>
    <name evidence="6" type="ORF">ASTE57867_7422</name>
</gene>
<keyword evidence="7" id="KW-1185">Reference proteome</keyword>
<organism evidence="6 7">
    <name type="scientific">Aphanomyces stellatus</name>
    <dbReference type="NCBI Taxonomy" id="120398"/>
    <lineage>
        <taxon>Eukaryota</taxon>
        <taxon>Sar</taxon>
        <taxon>Stramenopiles</taxon>
        <taxon>Oomycota</taxon>
        <taxon>Saprolegniomycetes</taxon>
        <taxon>Saprolegniales</taxon>
        <taxon>Verrucalvaceae</taxon>
        <taxon>Aphanomyces</taxon>
    </lineage>
</organism>
<feature type="region of interest" description="Disordered" evidence="1">
    <location>
        <begin position="1"/>
        <end position="22"/>
    </location>
</feature>
<keyword evidence="2" id="KW-1133">Transmembrane helix</keyword>
<reference evidence="6 7" key="1">
    <citation type="submission" date="2019-03" db="EMBL/GenBank/DDBJ databases">
        <authorList>
            <person name="Gaulin E."/>
            <person name="Dumas B."/>
        </authorList>
    </citation>
    <scope>NUCLEOTIDE SEQUENCE [LARGE SCALE GENOMIC DNA]</scope>
    <source>
        <strain evidence="6">CBS 568.67</strain>
    </source>
</reference>
<feature type="transmembrane region" description="Helical" evidence="2">
    <location>
        <begin position="69"/>
        <end position="87"/>
    </location>
</feature>
<evidence type="ECO:0000256" key="1">
    <source>
        <dbReference type="SAM" id="MobiDB-lite"/>
    </source>
</evidence>
<dbReference type="AlphaFoldDB" id="A0A485KIB5"/>
<evidence type="ECO:0000313" key="5">
    <source>
        <dbReference type="EMBL" id="VFT82377.1"/>
    </source>
</evidence>
<protein>
    <submittedName>
        <fullName evidence="5">Aste57867_5311 protein</fullName>
    </submittedName>
    <submittedName>
        <fullName evidence="6">Aste57867_7422 protein</fullName>
    </submittedName>
</protein>
<evidence type="ECO:0000313" key="7">
    <source>
        <dbReference type="Proteomes" id="UP000332933"/>
    </source>
</evidence>
<accession>A0A485KIB5</accession>
<proteinExistence type="predicted"/>
<evidence type="ECO:0000313" key="3">
    <source>
        <dbReference type="EMBL" id="KAF0704140.1"/>
    </source>
</evidence>
<dbReference type="EMBL" id="CAADRA010001636">
    <property type="protein sequence ID" value="VFT82377.1"/>
    <property type="molecule type" value="Genomic_DNA"/>
</dbReference>
<keyword evidence="2" id="KW-0812">Transmembrane</keyword>